<reference evidence="2 3" key="1">
    <citation type="submission" date="2024-06" db="EMBL/GenBank/DDBJ databases">
        <title>A chromosome-level genome assembly of beet webworm, Loxostege sticticalis.</title>
        <authorList>
            <person name="Zhang Y."/>
        </authorList>
    </citation>
    <scope>NUCLEOTIDE SEQUENCE [LARGE SCALE GENOMIC DNA]</scope>
    <source>
        <strain evidence="2">AQ028</strain>
        <tissue evidence="2">Male pupae</tissue>
    </source>
</reference>
<protein>
    <submittedName>
        <fullName evidence="2">Uncharacterized protein</fullName>
    </submittedName>
</protein>
<dbReference type="Proteomes" id="UP001549921">
    <property type="component" value="Unassembled WGS sequence"/>
</dbReference>
<feature type="signal peptide" evidence="1">
    <location>
        <begin position="1"/>
        <end position="20"/>
    </location>
</feature>
<keyword evidence="1" id="KW-0732">Signal</keyword>
<gene>
    <name evidence="2" type="ORF">ABMA28_011095</name>
</gene>
<evidence type="ECO:0000256" key="1">
    <source>
        <dbReference type="SAM" id="SignalP"/>
    </source>
</evidence>
<organism evidence="2 3">
    <name type="scientific">Loxostege sticticalis</name>
    <name type="common">Beet webworm moth</name>
    <dbReference type="NCBI Taxonomy" id="481309"/>
    <lineage>
        <taxon>Eukaryota</taxon>
        <taxon>Metazoa</taxon>
        <taxon>Ecdysozoa</taxon>
        <taxon>Arthropoda</taxon>
        <taxon>Hexapoda</taxon>
        <taxon>Insecta</taxon>
        <taxon>Pterygota</taxon>
        <taxon>Neoptera</taxon>
        <taxon>Endopterygota</taxon>
        <taxon>Lepidoptera</taxon>
        <taxon>Glossata</taxon>
        <taxon>Ditrysia</taxon>
        <taxon>Pyraloidea</taxon>
        <taxon>Crambidae</taxon>
        <taxon>Pyraustinae</taxon>
        <taxon>Loxostege</taxon>
    </lineage>
</organism>
<feature type="chain" id="PRO_5044748328" evidence="1">
    <location>
        <begin position="21"/>
        <end position="176"/>
    </location>
</feature>
<dbReference type="AlphaFoldDB" id="A0ABD0S708"/>
<accession>A0ABD0S708</accession>
<evidence type="ECO:0000313" key="3">
    <source>
        <dbReference type="Proteomes" id="UP001549921"/>
    </source>
</evidence>
<sequence>MAKLLLTISCFSLLQYQVLSQFLTRQVVEQPRNLIPQLPSPYPLVESPYNTFVPIPAPSSTTIITDCSPTACKNLANTLQLMIVANLLQNTNGGSELALQLAAPIINELFSSPTLSCGCVNPFAATPNIVAPSVVSPNIVSPSAVSPNIYSLLSNPALISSLAGALSASPGVLNLL</sequence>
<proteinExistence type="predicted"/>
<comment type="caution">
    <text evidence="2">The sequence shown here is derived from an EMBL/GenBank/DDBJ whole genome shotgun (WGS) entry which is preliminary data.</text>
</comment>
<name>A0ABD0S708_LOXSC</name>
<dbReference type="EMBL" id="JBEDNZ010000028">
    <property type="protein sequence ID" value="KAL0809562.1"/>
    <property type="molecule type" value="Genomic_DNA"/>
</dbReference>
<evidence type="ECO:0000313" key="2">
    <source>
        <dbReference type="EMBL" id="KAL0809562.1"/>
    </source>
</evidence>